<gene>
    <name evidence="3" type="ORF">FXN61_07630</name>
</gene>
<evidence type="ECO:0000259" key="2">
    <source>
        <dbReference type="Pfam" id="PF13191"/>
    </source>
</evidence>
<dbReference type="InterPro" id="IPR011990">
    <property type="entry name" value="TPR-like_helical_dom_sf"/>
</dbReference>
<sequence>MSEPQYSATFVLVREYPVDMVNRFRLPSLVRRPPLRLGPDPVVHGRVKELAVLREVMEQTGMALVSGPPGIGKTTLATRLAHEVADRFLDGVLSADLAKTGMDNALARFVRALSRPSLDNEAEPPSHLDEVLDDRRVLFVLYNVREDDDLTVFQREGTAVIATSHERLGGVFLGPMSVEDSLTLLRAHLGSRIDEEPAQARAFVEACGRHPLALIVAARFARMRTTATLATLVGEIPAERGKVHRAFDWVYQQLTPADARVFRLLGDGFEHDFSIDALNALAGGDVRPSRNRLLSLHLLENAPDDRIAMHGLLREYARTLEPREPEALGRLLDHYEAVADTETSNAIAAVFVADDRRRLALASRLVDEMSVEVQTAAVEAARSLGDRPAEALALAHLGHAYFERGLFDEAEGCHVDALEIRREPRALTGLGNLYLASGSVREATALFEEVLAARVSDGDEARACLSLGRATGEMRWYERARDICARIGDAKRLGRAWNGMGNLHQQAGRYAEAISCYTSALESFVDGLWLLNTGQAHEASGSSPFSWYDRAAEHAVRVQDKELLADAARLLHSSGFVSEAERRMRQAEKLYLTAEDESP</sequence>
<feature type="domain" description="Orc1-like AAA ATPase" evidence="2">
    <location>
        <begin position="45"/>
        <end position="124"/>
    </location>
</feature>
<dbReference type="SUPFAM" id="SSF48452">
    <property type="entry name" value="TPR-like"/>
    <property type="match status" value="1"/>
</dbReference>
<name>A0ABX1FCS8_9PSEU</name>
<dbReference type="Pfam" id="PF13424">
    <property type="entry name" value="TPR_12"/>
    <property type="match status" value="1"/>
</dbReference>
<keyword evidence="4" id="KW-1185">Reference proteome</keyword>
<dbReference type="InterPro" id="IPR041664">
    <property type="entry name" value="AAA_16"/>
</dbReference>
<evidence type="ECO:0000313" key="3">
    <source>
        <dbReference type="EMBL" id="NKE56710.1"/>
    </source>
</evidence>
<reference evidence="3 4" key="1">
    <citation type="submission" date="2019-08" db="EMBL/GenBank/DDBJ databases">
        <title>Lentzea from Indian Himalayas.</title>
        <authorList>
            <person name="Mandal S."/>
            <person name="Mallick Gupta A."/>
            <person name="Maiti P.K."/>
            <person name="Sarkar J."/>
            <person name="Mandal S."/>
        </authorList>
    </citation>
    <scope>NUCLEOTIDE SEQUENCE [LARGE SCALE GENOMIC DNA]</scope>
    <source>
        <strain evidence="3 4">PSKA42</strain>
    </source>
</reference>
<dbReference type="Pfam" id="PF13374">
    <property type="entry name" value="TPR_10"/>
    <property type="match status" value="1"/>
</dbReference>
<keyword evidence="1" id="KW-0802">TPR repeat</keyword>
<protein>
    <submittedName>
        <fullName evidence="3">Tetratricopeptide repeat protein</fullName>
    </submittedName>
</protein>
<dbReference type="PANTHER" id="PTHR47691:SF3">
    <property type="entry name" value="HTH-TYPE TRANSCRIPTIONAL REGULATOR RV0890C-RELATED"/>
    <property type="match status" value="1"/>
</dbReference>
<dbReference type="PANTHER" id="PTHR47691">
    <property type="entry name" value="REGULATOR-RELATED"/>
    <property type="match status" value="1"/>
</dbReference>
<feature type="repeat" description="TPR" evidence="1">
    <location>
        <begin position="424"/>
        <end position="457"/>
    </location>
</feature>
<dbReference type="Pfam" id="PF13191">
    <property type="entry name" value="AAA_16"/>
    <property type="match status" value="1"/>
</dbReference>
<accession>A0ABX1FCS8</accession>
<dbReference type="InterPro" id="IPR019734">
    <property type="entry name" value="TPR_rpt"/>
</dbReference>
<dbReference type="RefSeq" id="WP_167971651.1">
    <property type="nucleotide sequence ID" value="NZ_VSRL01000018.1"/>
</dbReference>
<dbReference type="SUPFAM" id="SSF52540">
    <property type="entry name" value="P-loop containing nucleoside triphosphate hydrolases"/>
    <property type="match status" value="1"/>
</dbReference>
<dbReference type="SMART" id="SM00028">
    <property type="entry name" value="TPR"/>
    <property type="match status" value="3"/>
</dbReference>
<dbReference type="PROSITE" id="PS50005">
    <property type="entry name" value="TPR"/>
    <property type="match status" value="1"/>
</dbReference>
<dbReference type="Proteomes" id="UP001515943">
    <property type="component" value="Unassembled WGS sequence"/>
</dbReference>
<dbReference type="Pfam" id="PF13176">
    <property type="entry name" value="TPR_7"/>
    <property type="match status" value="1"/>
</dbReference>
<dbReference type="InterPro" id="IPR027417">
    <property type="entry name" value="P-loop_NTPase"/>
</dbReference>
<dbReference type="Gene3D" id="1.25.40.10">
    <property type="entry name" value="Tetratricopeptide repeat domain"/>
    <property type="match status" value="1"/>
</dbReference>
<proteinExistence type="predicted"/>
<dbReference type="CDD" id="cd00009">
    <property type="entry name" value="AAA"/>
    <property type="match status" value="1"/>
</dbReference>
<organism evidence="3 4">
    <name type="scientific">Lentzea indica</name>
    <dbReference type="NCBI Taxonomy" id="2604800"/>
    <lineage>
        <taxon>Bacteria</taxon>
        <taxon>Bacillati</taxon>
        <taxon>Actinomycetota</taxon>
        <taxon>Actinomycetes</taxon>
        <taxon>Pseudonocardiales</taxon>
        <taxon>Pseudonocardiaceae</taxon>
        <taxon>Lentzea</taxon>
    </lineage>
</organism>
<dbReference type="Gene3D" id="3.40.50.300">
    <property type="entry name" value="P-loop containing nucleotide triphosphate hydrolases"/>
    <property type="match status" value="1"/>
</dbReference>
<evidence type="ECO:0000313" key="4">
    <source>
        <dbReference type="Proteomes" id="UP001515943"/>
    </source>
</evidence>
<comment type="caution">
    <text evidence="3">The sequence shown here is derived from an EMBL/GenBank/DDBJ whole genome shotgun (WGS) entry which is preliminary data.</text>
</comment>
<evidence type="ECO:0000256" key="1">
    <source>
        <dbReference type="PROSITE-ProRule" id="PRU00339"/>
    </source>
</evidence>
<dbReference type="EMBL" id="VSRL01000018">
    <property type="protein sequence ID" value="NKE56710.1"/>
    <property type="molecule type" value="Genomic_DNA"/>
</dbReference>